<feature type="compositionally biased region" description="Basic and acidic residues" evidence="1">
    <location>
        <begin position="1262"/>
        <end position="1291"/>
    </location>
</feature>
<feature type="region of interest" description="Disordered" evidence="1">
    <location>
        <begin position="359"/>
        <end position="383"/>
    </location>
</feature>
<feature type="compositionally biased region" description="Basic and acidic residues" evidence="1">
    <location>
        <begin position="999"/>
        <end position="1009"/>
    </location>
</feature>
<evidence type="ECO:0000256" key="1">
    <source>
        <dbReference type="SAM" id="MobiDB-lite"/>
    </source>
</evidence>
<sequence length="1345" mass="148665">MASDEDLELQAKAMAEKTLPSSLPPAARAAKLPAITQKILERLRKQRDEAEKPKVNTGNGNLEDPAPPAPPPPPVGKPPAPIRIDGVELFGDELWFDDPETRKRLRDSVIEAHREEKILVGPPADEVERICPSNGRILGAGAVLRLGGAHQGGYGEQDIAYAYRQLARALHPDKNPTIPTAGAAFKRLSEAADELRQGLTEQRNALKTLVAFAGRSATAEMLERPQEAIFAEATRVLYTVATTAGEGHIDRLALNRAATFNSQKALLLASEWFQKPGLLDVFGGTPVRTSYDCAPKRYRAQFLCLINRLLLVEARQFGDGHIRAGWNSIMQNFPELALWREFREHLQLHVWDNSNDPKNDTRVYADETDAGKPPEPKEPEMDNQTKAQKLLETYWTLLSGPTFQTAYDKLRHRGKMTLQLGIMQLMEEATQEAVTKLNFKEGKEWKFKQSVELVKEVFAQSEDESIRKKALELERMVEYPPGKLFGIVEERDGRDRDRDKEKLDKSDKAEKKEKDAKDAKDAKDKELKEKASKDKEGNAEEPGNKPTRMRSKWDVGECGTVRVPGRTLDGKPTYRRHWDTTAADAERQCAAWARRWRLAIAALLPSGADGALPLTHPDLRTLAADLWKEILKWTESGAGASHGRSLGLFKADVQTPQTFGWAGRSKAPRGLEPDFPICEWAFVPMSDLLLTVAEGIVGITSEGIFADNFPGHQRFTVEEFYEKIEKLGRLIPSDKAALTLSGVSRLQHRSRAQGVKVLIDADCLLTGSNLLRPWVVEQVEQVEHERCEHHGEDQPEPLPKAPEPPRQSKLPGLARSSAPGSLRGNLQFATRTDQPLATWVDQLKENPVESTVTTVVLNAEFDKTAAWTCQICSQSRIPPGTSTCPTCKRPRGTELRRSYMTASELTQSVVNAVNDVGVFETGGASSTSSGKPKRRGKSPTRAVGKAQKPREQKLHDSLAVTFDDQINEIQFAQTSPASPARNQENAWKRLGVRNGAGEALDKELERKDAPQGWENPRNLRPVRPPHMQAGSGLSRSQGDFREPPPPYQPESPSVGSLPERSLLRGREGMAGPPLPTPKEFQGHSGHSAYSTPSGSRDLEGMFGGDPVSAWKPTSFKTPLSSSQDREKPRTPPDLRHGGGLHGGEGPKSWEPKSMSTGMRDREKPRTPPDLRHGGGEGPKSWEPKSMSTGMRDRENPRKPPDLRHGGGLHGGEGPKSWEPKSMSTGVRDREKPRTPPDLRHGGGLHGGEGPKSWEPKSMSTGMRDREKPRTPPDLRHGGGLHGGREDPRSWEQKSMGMTGSSSAPLVKEKSQVPKTVDANMDVETLLQAQKKRIEGLKHKLNTNMA</sequence>
<keyword evidence="5" id="KW-1185">Reference proteome</keyword>
<feature type="compositionally biased region" description="Basic and acidic residues" evidence="1">
    <location>
        <begin position="1123"/>
        <end position="1136"/>
    </location>
</feature>
<evidence type="ECO:0000313" key="4">
    <source>
        <dbReference type="EMBL" id="CAL4763271.1"/>
    </source>
</evidence>
<feature type="region of interest" description="Disordered" evidence="1">
    <location>
        <begin position="488"/>
        <end position="555"/>
    </location>
</feature>
<dbReference type="PROSITE" id="PS50076">
    <property type="entry name" value="DNAJ_2"/>
    <property type="match status" value="1"/>
</dbReference>
<feature type="region of interest" description="Disordered" evidence="1">
    <location>
        <begin position="785"/>
        <end position="826"/>
    </location>
</feature>
<dbReference type="CDD" id="cd06257">
    <property type="entry name" value="DnaJ"/>
    <property type="match status" value="1"/>
</dbReference>
<dbReference type="InterPro" id="IPR036869">
    <property type="entry name" value="J_dom_sf"/>
</dbReference>
<feature type="region of interest" description="Disordered" evidence="1">
    <location>
        <begin position="998"/>
        <end position="1314"/>
    </location>
</feature>
<organism evidence="3">
    <name type="scientific">Cladocopium goreaui</name>
    <dbReference type="NCBI Taxonomy" id="2562237"/>
    <lineage>
        <taxon>Eukaryota</taxon>
        <taxon>Sar</taxon>
        <taxon>Alveolata</taxon>
        <taxon>Dinophyceae</taxon>
        <taxon>Suessiales</taxon>
        <taxon>Symbiodiniaceae</taxon>
        <taxon>Cladocopium</taxon>
    </lineage>
</organism>
<reference evidence="4 5" key="2">
    <citation type="submission" date="2024-05" db="EMBL/GenBank/DDBJ databases">
        <authorList>
            <person name="Chen Y."/>
            <person name="Shah S."/>
            <person name="Dougan E. K."/>
            <person name="Thang M."/>
            <person name="Chan C."/>
        </authorList>
    </citation>
    <scope>NUCLEOTIDE SEQUENCE [LARGE SCALE GENOMIC DNA]</scope>
</reference>
<feature type="compositionally biased region" description="Basic and acidic residues" evidence="1">
    <location>
        <begin position="488"/>
        <end position="538"/>
    </location>
</feature>
<dbReference type="SUPFAM" id="SSF46565">
    <property type="entry name" value="Chaperone J-domain"/>
    <property type="match status" value="1"/>
</dbReference>
<protein>
    <submittedName>
        <fullName evidence="4">J domain-containing protein</fullName>
    </submittedName>
</protein>
<dbReference type="EMBL" id="CAMXCT010000235">
    <property type="protein sequence ID" value="CAI3975959.1"/>
    <property type="molecule type" value="Genomic_DNA"/>
</dbReference>
<dbReference type="EMBL" id="CAMXCT030000235">
    <property type="protein sequence ID" value="CAL4763271.1"/>
    <property type="molecule type" value="Genomic_DNA"/>
</dbReference>
<feature type="compositionally biased region" description="Low complexity" evidence="1">
    <location>
        <begin position="19"/>
        <end position="34"/>
    </location>
</feature>
<dbReference type="InterPro" id="IPR001623">
    <property type="entry name" value="DnaJ_domain"/>
</dbReference>
<evidence type="ECO:0000259" key="2">
    <source>
        <dbReference type="PROSITE" id="PS50076"/>
    </source>
</evidence>
<feature type="compositionally biased region" description="Basic and acidic residues" evidence="1">
    <location>
        <begin position="1226"/>
        <end position="1240"/>
    </location>
</feature>
<feature type="domain" description="J" evidence="2">
    <location>
        <begin position="133"/>
        <end position="210"/>
    </location>
</feature>
<feature type="region of interest" description="Disordered" evidence="1">
    <location>
        <begin position="920"/>
        <end position="955"/>
    </location>
</feature>
<name>A0A9P1BMB0_9DINO</name>
<evidence type="ECO:0000313" key="5">
    <source>
        <dbReference type="Proteomes" id="UP001152797"/>
    </source>
</evidence>
<proteinExistence type="predicted"/>
<dbReference type="Gene3D" id="1.10.287.110">
    <property type="entry name" value="DnaJ domain"/>
    <property type="match status" value="1"/>
</dbReference>
<feature type="compositionally biased region" description="Basic and acidic residues" evidence="1">
    <location>
        <begin position="39"/>
        <end position="54"/>
    </location>
</feature>
<feature type="compositionally biased region" description="Basic and acidic residues" evidence="1">
    <location>
        <begin position="1190"/>
        <end position="1204"/>
    </location>
</feature>
<feature type="compositionally biased region" description="Basic and acidic residues" evidence="1">
    <location>
        <begin position="359"/>
        <end position="380"/>
    </location>
</feature>
<evidence type="ECO:0000313" key="3">
    <source>
        <dbReference type="EMBL" id="CAI3975959.1"/>
    </source>
</evidence>
<feature type="compositionally biased region" description="Pro residues" evidence="1">
    <location>
        <begin position="65"/>
        <end position="81"/>
    </location>
</feature>
<dbReference type="Pfam" id="PF00226">
    <property type="entry name" value="DnaJ"/>
    <property type="match status" value="1"/>
</dbReference>
<reference evidence="3" key="1">
    <citation type="submission" date="2022-10" db="EMBL/GenBank/DDBJ databases">
        <authorList>
            <person name="Chen Y."/>
            <person name="Dougan E. K."/>
            <person name="Chan C."/>
            <person name="Rhodes N."/>
            <person name="Thang M."/>
        </authorList>
    </citation>
    <scope>NUCLEOTIDE SEQUENCE</scope>
</reference>
<feature type="region of interest" description="Disordered" evidence="1">
    <location>
        <begin position="1"/>
        <end position="82"/>
    </location>
</feature>
<gene>
    <name evidence="3" type="ORF">C1SCF055_LOCUS4225</name>
</gene>
<dbReference type="Proteomes" id="UP001152797">
    <property type="component" value="Unassembled WGS sequence"/>
</dbReference>
<accession>A0A9P1BMB0</accession>
<dbReference type="EMBL" id="CAMXCT020000235">
    <property type="protein sequence ID" value="CAL1129334.1"/>
    <property type="molecule type" value="Genomic_DNA"/>
</dbReference>
<dbReference type="OrthoDB" id="425423at2759"/>
<comment type="caution">
    <text evidence="3">The sequence shown here is derived from an EMBL/GenBank/DDBJ whole genome shotgun (WGS) entry which is preliminary data.</text>
</comment>
<feature type="compositionally biased region" description="Basic and acidic residues" evidence="1">
    <location>
        <begin position="1158"/>
        <end position="1182"/>
    </location>
</feature>
<feature type="compositionally biased region" description="Pro residues" evidence="1">
    <location>
        <begin position="796"/>
        <end position="805"/>
    </location>
</feature>